<dbReference type="InterPro" id="IPR047655">
    <property type="entry name" value="Transpos_IS630-like"/>
</dbReference>
<dbReference type="AlphaFoldDB" id="A0A511R7Q8"/>
<dbReference type="NCBIfam" id="NF033545">
    <property type="entry name" value="transpos_IS630"/>
    <property type="match status" value="1"/>
</dbReference>
<comment type="caution">
    <text evidence="2">The sequence shown here is derived from an EMBL/GenBank/DDBJ whole genome shotgun (WGS) entry which is preliminary data.</text>
</comment>
<evidence type="ECO:0000313" key="3">
    <source>
        <dbReference type="Proteomes" id="UP000321197"/>
    </source>
</evidence>
<evidence type="ECO:0000313" key="2">
    <source>
        <dbReference type="EMBL" id="GEM84996.1"/>
    </source>
</evidence>
<evidence type="ECO:0000259" key="1">
    <source>
        <dbReference type="Pfam" id="PF13358"/>
    </source>
</evidence>
<protein>
    <submittedName>
        <fullName evidence="2">Transposase</fullName>
    </submittedName>
</protein>
<feature type="domain" description="Tc1-like transposase DDE" evidence="1">
    <location>
        <begin position="3"/>
        <end position="140"/>
    </location>
</feature>
<dbReference type="InterPro" id="IPR036397">
    <property type="entry name" value="RNaseH_sf"/>
</dbReference>
<dbReference type="GO" id="GO:0003676">
    <property type="term" value="F:nucleic acid binding"/>
    <property type="evidence" value="ECO:0007669"/>
    <property type="project" value="InterPro"/>
</dbReference>
<reference evidence="2 3" key="1">
    <citation type="submission" date="2019-07" db="EMBL/GenBank/DDBJ databases">
        <title>Whole genome shotgun sequence of Meiothermus hypogaeus NBRC 106114.</title>
        <authorList>
            <person name="Hosoyama A."/>
            <person name="Uohara A."/>
            <person name="Ohji S."/>
            <person name="Ichikawa N."/>
        </authorList>
    </citation>
    <scope>NUCLEOTIDE SEQUENCE [LARGE SCALE GENOMIC DNA]</scope>
    <source>
        <strain evidence="2 3">NBRC 106114</strain>
    </source>
</reference>
<name>A0A511R7Q8_9DEIN</name>
<accession>A0A511R7Q8</accession>
<dbReference type="Pfam" id="PF13358">
    <property type="entry name" value="DDE_3"/>
    <property type="match status" value="1"/>
</dbReference>
<sequence>MEVWSQDEARLGLKPILRKVWARKGQRPPAFHRTRYEWLYVYLFVHPASGKSSFLILPTVNSELMSLALQEFQQEVDPQGEKVILLLLDNAGWHRAKDLQVPPGLLLLHLPPYTPELSPAEPVVPLLREAVANEHLPSLEVLEERLAQRCVYLQEHPEVIREVAGFGWIPNE</sequence>
<dbReference type="Gene3D" id="3.30.420.10">
    <property type="entry name" value="Ribonuclease H-like superfamily/Ribonuclease H"/>
    <property type="match status" value="1"/>
</dbReference>
<proteinExistence type="predicted"/>
<dbReference type="EMBL" id="BJXL01000157">
    <property type="protein sequence ID" value="GEM84996.1"/>
    <property type="molecule type" value="Genomic_DNA"/>
</dbReference>
<organism evidence="2 3">
    <name type="scientific">Meiothermus hypogaeus NBRC 106114</name>
    <dbReference type="NCBI Taxonomy" id="1227553"/>
    <lineage>
        <taxon>Bacteria</taxon>
        <taxon>Thermotogati</taxon>
        <taxon>Deinococcota</taxon>
        <taxon>Deinococci</taxon>
        <taxon>Thermales</taxon>
        <taxon>Thermaceae</taxon>
        <taxon>Meiothermus</taxon>
    </lineage>
</organism>
<dbReference type="Proteomes" id="UP000321197">
    <property type="component" value="Unassembled WGS sequence"/>
</dbReference>
<gene>
    <name evidence="2" type="ORF">MHY01S_31620</name>
</gene>
<dbReference type="InterPro" id="IPR038717">
    <property type="entry name" value="Tc1-like_DDE_dom"/>
</dbReference>